<dbReference type="AlphaFoldDB" id="A0A1M6QR20"/>
<sequence>MAVICISRQFGAGGRTLGVSLAKRLGYRFADHELMEKVSKELGISDEWFAVTEREGHGEDSLVSTGTVAKILGRIRGGDQDSSGMAAKVRESLCRLIPETAAQGQVVFVGRGSQFYCKDAKDLIRILLVAPVSWREDFLVQHHRLSADEARITIKDWDKNRAAFLKKITDRDPDDPSLYDLCLNTSHISMDRAESLICELVQMRSSN</sequence>
<dbReference type="GO" id="GO:0016301">
    <property type="term" value="F:kinase activity"/>
    <property type="evidence" value="ECO:0007669"/>
    <property type="project" value="UniProtKB-KW"/>
</dbReference>
<reference evidence="2" key="1">
    <citation type="submission" date="2016-11" db="EMBL/GenBank/DDBJ databases">
        <authorList>
            <person name="Varghese N."/>
            <person name="Submissions S."/>
        </authorList>
    </citation>
    <scope>NUCLEOTIDE SEQUENCE [LARGE SCALE GENOMIC DNA]</scope>
    <source>
        <strain evidence="2">DSM 16219</strain>
    </source>
</reference>
<keyword evidence="2" id="KW-1185">Reference proteome</keyword>
<proteinExistence type="predicted"/>
<dbReference type="Pfam" id="PF13189">
    <property type="entry name" value="Cytidylate_kin2"/>
    <property type="match status" value="1"/>
</dbReference>
<dbReference type="Proteomes" id="UP000183994">
    <property type="component" value="Unassembled WGS sequence"/>
</dbReference>
<name>A0A1M6QR20_9BACT</name>
<dbReference type="OrthoDB" id="7929987at2"/>
<protein>
    <submittedName>
        <fullName evidence="1">Cytidylate kinase</fullName>
    </submittedName>
</protein>
<evidence type="ECO:0000313" key="2">
    <source>
        <dbReference type="Proteomes" id="UP000183994"/>
    </source>
</evidence>
<accession>A0A1M6QR20</accession>
<evidence type="ECO:0000313" key="1">
    <source>
        <dbReference type="EMBL" id="SHK22742.1"/>
    </source>
</evidence>
<dbReference type="STRING" id="1121393.SAMN02745216_03118"/>
<keyword evidence="1" id="KW-0808">Transferase</keyword>
<dbReference type="RefSeq" id="WP_073477193.1">
    <property type="nucleotide sequence ID" value="NZ_FQZU01000020.1"/>
</dbReference>
<gene>
    <name evidence="1" type="ORF">SAMN02745216_03118</name>
</gene>
<dbReference type="EMBL" id="FQZU01000020">
    <property type="protein sequence ID" value="SHK22742.1"/>
    <property type="molecule type" value="Genomic_DNA"/>
</dbReference>
<organism evidence="1 2">
    <name type="scientific">Desulfatibacillum alkenivorans DSM 16219</name>
    <dbReference type="NCBI Taxonomy" id="1121393"/>
    <lineage>
        <taxon>Bacteria</taxon>
        <taxon>Pseudomonadati</taxon>
        <taxon>Thermodesulfobacteriota</taxon>
        <taxon>Desulfobacteria</taxon>
        <taxon>Desulfobacterales</taxon>
        <taxon>Desulfatibacillaceae</taxon>
        <taxon>Desulfatibacillum</taxon>
    </lineage>
</organism>
<dbReference type="Gene3D" id="3.40.50.300">
    <property type="entry name" value="P-loop containing nucleotide triphosphate hydrolases"/>
    <property type="match status" value="1"/>
</dbReference>
<dbReference type="InterPro" id="IPR027417">
    <property type="entry name" value="P-loop_NTPase"/>
</dbReference>
<keyword evidence="1" id="KW-0418">Kinase</keyword>